<dbReference type="Pfam" id="PF03797">
    <property type="entry name" value="Autotransporter"/>
    <property type="match status" value="1"/>
</dbReference>
<dbReference type="InterPro" id="IPR036709">
    <property type="entry name" value="Autotransporte_beta_dom_sf"/>
</dbReference>
<evidence type="ECO:0000313" key="5">
    <source>
        <dbReference type="Proteomes" id="UP001500791"/>
    </source>
</evidence>
<dbReference type="InterPro" id="IPR051058">
    <property type="entry name" value="GDSL_Est/Lipase"/>
</dbReference>
<keyword evidence="1" id="KW-0378">Hydrolase</keyword>
<evidence type="ECO:0000313" key="4">
    <source>
        <dbReference type="EMBL" id="GAA0390996.1"/>
    </source>
</evidence>
<organism evidence="4 5">
    <name type="scientific">Brevundimonas terrae</name>
    <dbReference type="NCBI Taxonomy" id="363631"/>
    <lineage>
        <taxon>Bacteria</taxon>
        <taxon>Pseudomonadati</taxon>
        <taxon>Pseudomonadota</taxon>
        <taxon>Alphaproteobacteria</taxon>
        <taxon>Caulobacterales</taxon>
        <taxon>Caulobacteraceae</taxon>
        <taxon>Brevundimonas</taxon>
    </lineage>
</organism>
<evidence type="ECO:0000256" key="1">
    <source>
        <dbReference type="ARBA" id="ARBA00022801"/>
    </source>
</evidence>
<dbReference type="PROSITE" id="PS51208">
    <property type="entry name" value="AUTOTRANSPORTER"/>
    <property type="match status" value="1"/>
</dbReference>
<dbReference type="PANTHER" id="PTHR45648:SF22">
    <property type="entry name" value="GDSL LIPASE_ACYLHYDROLASE FAMILY PROTEIN (AFU_ORTHOLOGUE AFUA_4G14700)"/>
    <property type="match status" value="1"/>
</dbReference>
<dbReference type="Gene3D" id="2.40.128.130">
    <property type="entry name" value="Autotransporter beta-domain"/>
    <property type="match status" value="1"/>
</dbReference>
<name>A0ABN0YCI5_9CAUL</name>
<comment type="caution">
    <text evidence="4">The sequence shown here is derived from an EMBL/GenBank/DDBJ whole genome shotgun (WGS) entry which is preliminary data.</text>
</comment>
<dbReference type="PANTHER" id="PTHR45648">
    <property type="entry name" value="GDSL LIPASE/ACYLHYDROLASE FAMILY PROTEIN (AFU_ORTHOLOGUE AFUA_4G14700)"/>
    <property type="match status" value="1"/>
</dbReference>
<gene>
    <name evidence="4" type="ORF">GCM10009093_17040</name>
</gene>
<reference evidence="4 5" key="1">
    <citation type="journal article" date="2019" name="Int. J. Syst. Evol. Microbiol.">
        <title>The Global Catalogue of Microorganisms (GCM) 10K type strain sequencing project: providing services to taxonomists for standard genome sequencing and annotation.</title>
        <authorList>
            <consortium name="The Broad Institute Genomics Platform"/>
            <consortium name="The Broad Institute Genome Sequencing Center for Infectious Disease"/>
            <person name="Wu L."/>
            <person name="Ma J."/>
        </authorList>
    </citation>
    <scope>NUCLEOTIDE SEQUENCE [LARGE SCALE GENOMIC DNA]</scope>
    <source>
        <strain evidence="4 5">JCM 13476</strain>
    </source>
</reference>
<dbReference type="SUPFAM" id="SSF103515">
    <property type="entry name" value="Autotransporter"/>
    <property type="match status" value="1"/>
</dbReference>
<dbReference type="Gene3D" id="3.40.50.1110">
    <property type="entry name" value="SGNH hydrolase"/>
    <property type="match status" value="1"/>
</dbReference>
<dbReference type="NCBIfam" id="TIGR01414">
    <property type="entry name" value="autotrans_barl"/>
    <property type="match status" value="1"/>
</dbReference>
<protein>
    <submittedName>
        <fullName evidence="4">Autotransporter domain-containing protein</fullName>
    </submittedName>
</protein>
<proteinExistence type="predicted"/>
<keyword evidence="2" id="KW-0732">Signal</keyword>
<dbReference type="SMART" id="SM00869">
    <property type="entry name" value="Autotransporter"/>
    <property type="match status" value="1"/>
</dbReference>
<dbReference type="InterPro" id="IPR005546">
    <property type="entry name" value="Autotransporte_beta"/>
</dbReference>
<feature type="domain" description="Autotransporter" evidence="3">
    <location>
        <begin position="327"/>
        <end position="597"/>
    </location>
</feature>
<sequence>MKVLLSGAAMAVLALGVCATGVEAQTYNRLVVFGDSLSDNGNLYMATSGTQPASPPYWQGRFSSGPVFTEQLGFNAANFMGPVTGSINMAFGGARTDAQAMPPGMQLQLGQYRQRGGTFGPNDLVTVLGGANNIFQGLPAAGASSNPTGSIAAVSNAAAADVTGLVGSIGGAGAGTVAVISLPRLSTTPQFRGTPAAPLADYAVTTFNSALLNGLRPLANTSATNIIYVDLLSGSDAMAANPDAFGISNATQACFNGVTVCSNPDSYFYFDGVHPTQKGHSLLAGLVNDYIYYGTAGSRMAVLSETAWRHREDDLDLATRTLSTRDGWGTGTRLSLSALADSTKVDARGAIEETKTDGYGLRLALETGNESLRFGLAGAARKSKIDAGPVKADLDSFSLDAYGGWRSEKAFVNFAAGAAQDDYNDVSRLTALAPLVHTSSTRGTSMGARAQGGLWFQPGRLAISPRVAVAWVNTTVDDFFENGGAADYHYQERKLDAVTGEVTVRVEHRAERFGFYAEGGWRDSLSDGSDDIRTGLVGNTAKVLAEQVDLPYGSQGLAAVGLEGKIGERMNVEVGYRGRFGSDFTSHMGGVRVSLAF</sequence>
<dbReference type="InterPro" id="IPR006315">
    <property type="entry name" value="OM_autotransptr_brl_dom"/>
</dbReference>
<evidence type="ECO:0000259" key="3">
    <source>
        <dbReference type="PROSITE" id="PS51208"/>
    </source>
</evidence>
<dbReference type="CDD" id="cd01846">
    <property type="entry name" value="fatty_acyltransferase_like"/>
    <property type="match status" value="1"/>
</dbReference>
<feature type="signal peptide" evidence="2">
    <location>
        <begin position="1"/>
        <end position="24"/>
    </location>
</feature>
<dbReference type="Proteomes" id="UP001500791">
    <property type="component" value="Unassembled WGS sequence"/>
</dbReference>
<dbReference type="Pfam" id="PF00657">
    <property type="entry name" value="Lipase_GDSL"/>
    <property type="match status" value="1"/>
</dbReference>
<keyword evidence="5" id="KW-1185">Reference proteome</keyword>
<evidence type="ECO:0000256" key="2">
    <source>
        <dbReference type="SAM" id="SignalP"/>
    </source>
</evidence>
<feature type="chain" id="PRO_5045039956" evidence="2">
    <location>
        <begin position="25"/>
        <end position="597"/>
    </location>
</feature>
<dbReference type="SUPFAM" id="SSF52266">
    <property type="entry name" value="SGNH hydrolase"/>
    <property type="match status" value="1"/>
</dbReference>
<accession>A0ABN0YCI5</accession>
<dbReference type="RefSeq" id="WP_167176778.1">
    <property type="nucleotide sequence ID" value="NZ_BAAAEJ010000007.1"/>
</dbReference>
<dbReference type="EMBL" id="BAAAEJ010000007">
    <property type="protein sequence ID" value="GAA0390996.1"/>
    <property type="molecule type" value="Genomic_DNA"/>
</dbReference>
<dbReference type="InterPro" id="IPR001087">
    <property type="entry name" value="GDSL"/>
</dbReference>
<dbReference type="InterPro" id="IPR036514">
    <property type="entry name" value="SGNH_hydro_sf"/>
</dbReference>